<feature type="domain" description="K Homology" evidence="4">
    <location>
        <begin position="30"/>
        <end position="107"/>
    </location>
</feature>
<dbReference type="InterPro" id="IPR036612">
    <property type="entry name" value="KH_dom_type_1_sf"/>
</dbReference>
<reference evidence="5 6" key="1">
    <citation type="journal article" date="2014" name="Nat. Commun.">
        <title>Klebsormidium flaccidum genome reveals primary factors for plant terrestrial adaptation.</title>
        <authorList>
            <person name="Hori K."/>
            <person name="Maruyama F."/>
            <person name="Fujisawa T."/>
            <person name="Togashi T."/>
            <person name="Yamamoto N."/>
            <person name="Seo M."/>
            <person name="Sato S."/>
            <person name="Yamada T."/>
            <person name="Mori H."/>
            <person name="Tajima N."/>
            <person name="Moriyama T."/>
            <person name="Ikeuchi M."/>
            <person name="Watanabe M."/>
            <person name="Wada H."/>
            <person name="Kobayashi K."/>
            <person name="Saito M."/>
            <person name="Masuda T."/>
            <person name="Sasaki-Sekimoto Y."/>
            <person name="Mashiguchi K."/>
            <person name="Awai K."/>
            <person name="Shimojima M."/>
            <person name="Masuda S."/>
            <person name="Iwai M."/>
            <person name="Nobusawa T."/>
            <person name="Narise T."/>
            <person name="Kondo S."/>
            <person name="Saito H."/>
            <person name="Sato R."/>
            <person name="Murakawa M."/>
            <person name="Ihara Y."/>
            <person name="Oshima-Yamada Y."/>
            <person name="Ohtaka K."/>
            <person name="Satoh M."/>
            <person name="Sonobe K."/>
            <person name="Ishii M."/>
            <person name="Ohtani R."/>
            <person name="Kanamori-Sato M."/>
            <person name="Honoki R."/>
            <person name="Miyazaki D."/>
            <person name="Mochizuki H."/>
            <person name="Umetsu J."/>
            <person name="Higashi K."/>
            <person name="Shibata D."/>
            <person name="Kamiya Y."/>
            <person name="Sato N."/>
            <person name="Nakamura Y."/>
            <person name="Tabata S."/>
            <person name="Ida S."/>
            <person name="Kurokawa K."/>
            <person name="Ohta H."/>
        </authorList>
    </citation>
    <scope>NUCLEOTIDE SEQUENCE [LARGE SCALE GENOMIC DNA]</scope>
    <source>
        <strain evidence="5 6">NIES-2285</strain>
    </source>
</reference>
<feature type="domain" description="K Homology" evidence="4">
    <location>
        <begin position="424"/>
        <end position="491"/>
    </location>
</feature>
<feature type="region of interest" description="Disordered" evidence="3">
    <location>
        <begin position="490"/>
        <end position="542"/>
    </location>
</feature>
<name>A0A1Y1IAT5_KLENI</name>
<feature type="region of interest" description="Disordered" evidence="3">
    <location>
        <begin position="200"/>
        <end position="229"/>
    </location>
</feature>
<dbReference type="GO" id="GO:0005634">
    <property type="term" value="C:nucleus"/>
    <property type="evidence" value="ECO:0000318"/>
    <property type="project" value="GO_Central"/>
</dbReference>
<evidence type="ECO:0000259" key="4">
    <source>
        <dbReference type="SMART" id="SM00322"/>
    </source>
</evidence>
<keyword evidence="1" id="KW-0677">Repeat</keyword>
<dbReference type="OrthoDB" id="442947at2759"/>
<dbReference type="PANTHER" id="PTHR10288">
    <property type="entry name" value="KH DOMAIN CONTAINING RNA BINDING PROTEIN"/>
    <property type="match status" value="1"/>
</dbReference>
<dbReference type="PROSITE" id="PS50084">
    <property type="entry name" value="KH_TYPE_1"/>
    <property type="match status" value="3"/>
</dbReference>
<dbReference type="CDD" id="cd22459">
    <property type="entry name" value="KH-I_PEPPER_rpt1_like"/>
    <property type="match status" value="1"/>
</dbReference>
<evidence type="ECO:0000313" key="5">
    <source>
        <dbReference type="EMBL" id="GAQ88075.1"/>
    </source>
</evidence>
<evidence type="ECO:0000313" key="6">
    <source>
        <dbReference type="Proteomes" id="UP000054558"/>
    </source>
</evidence>
<evidence type="ECO:0000256" key="3">
    <source>
        <dbReference type="SAM" id="MobiDB-lite"/>
    </source>
</evidence>
<dbReference type="Proteomes" id="UP000054558">
    <property type="component" value="Unassembled WGS sequence"/>
</dbReference>
<dbReference type="InterPro" id="IPR004087">
    <property type="entry name" value="KH_dom"/>
</dbReference>
<dbReference type="Gene3D" id="3.30.1370.10">
    <property type="entry name" value="K Homology domain, type 1"/>
    <property type="match status" value="3"/>
</dbReference>
<dbReference type="STRING" id="105231.A0A1Y1IAT5"/>
<dbReference type="EMBL" id="DF237347">
    <property type="protein sequence ID" value="GAQ88075.1"/>
    <property type="molecule type" value="Genomic_DNA"/>
</dbReference>
<dbReference type="AlphaFoldDB" id="A0A1Y1IAT5"/>
<dbReference type="GO" id="GO:0005737">
    <property type="term" value="C:cytoplasm"/>
    <property type="evidence" value="ECO:0000318"/>
    <property type="project" value="GO_Central"/>
</dbReference>
<evidence type="ECO:0000256" key="1">
    <source>
        <dbReference type="ARBA" id="ARBA00022737"/>
    </source>
</evidence>
<keyword evidence="2" id="KW-0694">RNA-binding</keyword>
<dbReference type="GO" id="GO:0003729">
    <property type="term" value="F:mRNA binding"/>
    <property type="evidence" value="ECO:0000318"/>
    <property type="project" value="GO_Central"/>
</dbReference>
<dbReference type="OMA" id="DNIPKCA"/>
<feature type="compositionally biased region" description="Gly residues" evidence="3">
    <location>
        <begin position="517"/>
        <end position="542"/>
    </location>
</feature>
<dbReference type="InterPro" id="IPR004088">
    <property type="entry name" value="KH_dom_type_1"/>
</dbReference>
<protein>
    <submittedName>
        <fullName evidence="5">RNA-binding KH domain-containing protein</fullName>
    </submittedName>
</protein>
<organism evidence="5 6">
    <name type="scientific">Klebsormidium nitens</name>
    <name type="common">Green alga</name>
    <name type="synonym">Ulothrix nitens</name>
    <dbReference type="NCBI Taxonomy" id="105231"/>
    <lineage>
        <taxon>Eukaryota</taxon>
        <taxon>Viridiplantae</taxon>
        <taxon>Streptophyta</taxon>
        <taxon>Klebsormidiophyceae</taxon>
        <taxon>Klebsormidiales</taxon>
        <taxon>Klebsormidiaceae</taxon>
        <taxon>Klebsormidium</taxon>
    </lineage>
</organism>
<dbReference type="CDD" id="cd22460">
    <property type="entry name" value="KH-I_PEPPER_rpt2_like"/>
    <property type="match status" value="1"/>
</dbReference>
<gene>
    <name evidence="5" type="ORF">KFL_003980100</name>
</gene>
<feature type="compositionally biased region" description="Basic and acidic residues" evidence="3">
    <location>
        <begin position="13"/>
        <end position="22"/>
    </location>
</feature>
<feature type="region of interest" description="Disordered" evidence="3">
    <location>
        <begin position="1"/>
        <end position="30"/>
    </location>
</feature>
<keyword evidence="6" id="KW-1185">Reference proteome</keyword>
<sequence>MQDQRSSNGPRKRQFDGPDRGQAKRPAGVPETLFRLLVPGKRVGSLIGKGGSIIKQMREETGARITVADAPPSSEERMVIIQAQEVVQNVQFGPAQLALFRVHNRLLEAIAQEAEKTGAVPDGGRVTTRLLIADTQAGSVIGRKGDIIKQIRENSKAFIKVLTQEENPSTATQEDRVVQIVGEPAQVQLALEIVSKQLRENPPKGQGAAEHRLPSGPQQQVFAPPQPFIPSSTPLSFGTAYQIEPSTGALVPVPISRGPASAPPPLRFEEHRGDRMFAQEQFNRSQGEPNNLGAVYGARGDALLPRRDVGPSGLVNGGSFPLDEGIINRTVDYSRIAMSRPQGEFDQHGGQQPRGQDAAFERRATPPWARGTNPDQAGGHGQGGLGIGVLGAGGELPGGPSSGVLGTGGFGGGSGAGPSIGSTVKMSVKMTIARSMLGAVIGRKGANVQQIRQVSGALVKVHDKEEQPVVEIEGSMEAVTAAQNLIQQSVMQAEQDRARGDRPPPRYNAPQAPALGGQFGGAGFQNQGGGARAPGFGGPQRR</sequence>
<feature type="domain" description="K Homology" evidence="4">
    <location>
        <begin position="124"/>
        <end position="199"/>
    </location>
</feature>
<dbReference type="SMART" id="SM00322">
    <property type="entry name" value="KH"/>
    <property type="match status" value="3"/>
</dbReference>
<evidence type="ECO:0000256" key="2">
    <source>
        <dbReference type="PROSITE-ProRule" id="PRU00117"/>
    </source>
</evidence>
<dbReference type="SUPFAM" id="SSF54791">
    <property type="entry name" value="Eukaryotic type KH-domain (KH-domain type I)"/>
    <property type="match status" value="3"/>
</dbReference>
<dbReference type="Pfam" id="PF00013">
    <property type="entry name" value="KH_1"/>
    <property type="match status" value="3"/>
</dbReference>
<proteinExistence type="predicted"/>
<accession>A0A1Y1IAT5</accession>
<feature type="compositionally biased region" description="Basic and acidic residues" evidence="3">
    <location>
        <begin position="494"/>
        <end position="504"/>
    </location>
</feature>